<gene>
    <name evidence="1" type="ORF">SDC9_212388</name>
</gene>
<comment type="caution">
    <text evidence="1">The sequence shown here is derived from an EMBL/GenBank/DDBJ whole genome shotgun (WGS) entry which is preliminary data.</text>
</comment>
<evidence type="ECO:0000313" key="1">
    <source>
        <dbReference type="EMBL" id="MPN64612.1"/>
    </source>
</evidence>
<proteinExistence type="predicted"/>
<organism evidence="1">
    <name type="scientific">bioreactor metagenome</name>
    <dbReference type="NCBI Taxonomy" id="1076179"/>
    <lineage>
        <taxon>unclassified sequences</taxon>
        <taxon>metagenomes</taxon>
        <taxon>ecological metagenomes</taxon>
    </lineage>
</organism>
<sequence>MHRPVYFLAGGVEHFVDRRHAVMIQQKAQRGIGAAVKIEVDLAARTITHRFRFHRIRLLMPV</sequence>
<protein>
    <submittedName>
        <fullName evidence="1">Uncharacterized protein</fullName>
    </submittedName>
</protein>
<name>A0A645JMU2_9ZZZZ</name>
<dbReference type="EMBL" id="VSSQ01145737">
    <property type="protein sequence ID" value="MPN64612.1"/>
    <property type="molecule type" value="Genomic_DNA"/>
</dbReference>
<accession>A0A645JMU2</accession>
<dbReference type="AlphaFoldDB" id="A0A645JMU2"/>
<reference evidence="1" key="1">
    <citation type="submission" date="2019-08" db="EMBL/GenBank/DDBJ databases">
        <authorList>
            <person name="Kucharzyk K."/>
            <person name="Murdoch R.W."/>
            <person name="Higgins S."/>
            <person name="Loffler F."/>
        </authorList>
    </citation>
    <scope>NUCLEOTIDE SEQUENCE</scope>
</reference>